<evidence type="ECO:0000313" key="5">
    <source>
        <dbReference type="Proteomes" id="UP000012174"/>
    </source>
</evidence>
<dbReference type="KEGG" id="ela:UCREL1_5837"/>
<dbReference type="Proteomes" id="UP000012174">
    <property type="component" value="Unassembled WGS sequence"/>
</dbReference>
<dbReference type="InterPro" id="IPR000073">
    <property type="entry name" value="AB_hydrolase_1"/>
</dbReference>
<dbReference type="GO" id="GO:0006508">
    <property type="term" value="P:proteolysis"/>
    <property type="evidence" value="ECO:0007669"/>
    <property type="project" value="InterPro"/>
</dbReference>
<dbReference type="OrthoDB" id="190201at2759"/>
<dbReference type="Pfam" id="PF00561">
    <property type="entry name" value="Abhydrolase_1"/>
    <property type="match status" value="1"/>
</dbReference>
<dbReference type="GO" id="GO:0008233">
    <property type="term" value="F:peptidase activity"/>
    <property type="evidence" value="ECO:0007669"/>
    <property type="project" value="InterPro"/>
</dbReference>
<dbReference type="InterPro" id="IPR002410">
    <property type="entry name" value="Peptidase_S33"/>
</dbReference>
<dbReference type="Gene3D" id="3.40.50.1820">
    <property type="entry name" value="alpha/beta hydrolase"/>
    <property type="match status" value="2"/>
</dbReference>
<dbReference type="PANTHER" id="PTHR43194">
    <property type="entry name" value="HYDROLASE ALPHA/BETA FOLD FAMILY"/>
    <property type="match status" value="1"/>
</dbReference>
<keyword evidence="2" id="KW-0378">Hydrolase</keyword>
<dbReference type="SUPFAM" id="SSF53474">
    <property type="entry name" value="alpha/beta-Hydrolases"/>
    <property type="match status" value="1"/>
</dbReference>
<sequence>MSPLHSAEGEIPFDAPGTSKPCKTWYKVVGKLETPPLIALHGGPGAGHEYMTPLVDLYEKNGIPIIFYDQIGCGRSTRFPEKVGDTSFWTFDLFIQELENLVTHFNLHQLGFYILGQSWGGMFGGIYASRRPQGLRKLHLQEDCVAYQTLQGPSEFTIVGSFKDWEGWKEAHNINAPTLLLNGKYDETTDASVEPWFNAIPQVKWVTLEKSAHMTHFEERERFMELCGAFLSSN</sequence>
<dbReference type="eggNOG" id="ENOG502S3TS">
    <property type="taxonomic scope" value="Eukaryota"/>
</dbReference>
<proteinExistence type="inferred from homology"/>
<organism evidence="4 5">
    <name type="scientific">Eutypa lata (strain UCR-EL1)</name>
    <name type="common">Grapevine dieback disease fungus</name>
    <name type="synonym">Eutypa armeniacae</name>
    <dbReference type="NCBI Taxonomy" id="1287681"/>
    <lineage>
        <taxon>Eukaryota</taxon>
        <taxon>Fungi</taxon>
        <taxon>Dikarya</taxon>
        <taxon>Ascomycota</taxon>
        <taxon>Pezizomycotina</taxon>
        <taxon>Sordariomycetes</taxon>
        <taxon>Xylariomycetidae</taxon>
        <taxon>Xylariales</taxon>
        <taxon>Diatrypaceae</taxon>
        <taxon>Eutypa</taxon>
    </lineage>
</organism>
<protein>
    <submittedName>
        <fullName evidence="4">Putative proline-specific peptidase protein</fullName>
    </submittedName>
</protein>
<dbReference type="HOGENOM" id="CLU_020336_15_1_1"/>
<dbReference type="InterPro" id="IPR050228">
    <property type="entry name" value="Carboxylesterase_BioH"/>
</dbReference>
<name>M7TKD6_EUTLA</name>
<dbReference type="EMBL" id="KB706502">
    <property type="protein sequence ID" value="EMR67165.1"/>
    <property type="molecule type" value="Genomic_DNA"/>
</dbReference>
<reference evidence="5" key="1">
    <citation type="journal article" date="2013" name="Genome Announc.">
        <title>Draft genome sequence of the grapevine dieback fungus Eutypa lata UCR-EL1.</title>
        <authorList>
            <person name="Blanco-Ulate B."/>
            <person name="Rolshausen P.E."/>
            <person name="Cantu D."/>
        </authorList>
    </citation>
    <scope>NUCLEOTIDE SEQUENCE [LARGE SCALE GENOMIC DNA]</scope>
    <source>
        <strain evidence="5">UCR-EL1</strain>
    </source>
</reference>
<evidence type="ECO:0000256" key="2">
    <source>
        <dbReference type="ARBA" id="ARBA00022801"/>
    </source>
</evidence>
<evidence type="ECO:0000256" key="1">
    <source>
        <dbReference type="ARBA" id="ARBA00010088"/>
    </source>
</evidence>
<evidence type="ECO:0000313" key="4">
    <source>
        <dbReference type="EMBL" id="EMR67165.1"/>
    </source>
</evidence>
<dbReference type="InterPro" id="IPR029058">
    <property type="entry name" value="AB_hydrolase_fold"/>
</dbReference>
<dbReference type="PRINTS" id="PR00793">
    <property type="entry name" value="PROAMNOPTASE"/>
</dbReference>
<keyword evidence="5" id="KW-1185">Reference proteome</keyword>
<accession>M7TKD6</accession>
<gene>
    <name evidence="4" type="ORF">UCREL1_5837</name>
</gene>
<comment type="similarity">
    <text evidence="1">Belongs to the peptidase S33 family.</text>
</comment>
<dbReference type="AlphaFoldDB" id="M7TKD6"/>
<feature type="domain" description="AB hydrolase-1" evidence="3">
    <location>
        <begin position="35"/>
        <end position="142"/>
    </location>
</feature>
<dbReference type="PANTHER" id="PTHR43194:SF2">
    <property type="entry name" value="PEROXISOMAL MEMBRANE PROTEIN LPX1"/>
    <property type="match status" value="1"/>
</dbReference>
<evidence type="ECO:0000259" key="3">
    <source>
        <dbReference type="Pfam" id="PF00561"/>
    </source>
</evidence>